<comment type="caution">
    <text evidence="1">The sequence shown here is derived from an EMBL/GenBank/DDBJ whole genome shotgun (WGS) entry which is preliminary data.</text>
</comment>
<name>A0A559KFU3_9BACL</name>
<accession>A0A559KFU3</accession>
<dbReference type="AlphaFoldDB" id="A0A559KFU3"/>
<evidence type="ECO:0000313" key="1">
    <source>
        <dbReference type="EMBL" id="TVY10989.1"/>
    </source>
</evidence>
<dbReference type="SUPFAM" id="SSF89550">
    <property type="entry name" value="PHP domain-like"/>
    <property type="match status" value="1"/>
</dbReference>
<reference evidence="1 2" key="1">
    <citation type="submission" date="2019-07" db="EMBL/GenBank/DDBJ databases">
        <authorList>
            <person name="Kim J."/>
        </authorList>
    </citation>
    <scope>NUCLEOTIDE SEQUENCE [LARGE SCALE GENOMIC DNA]</scope>
    <source>
        <strain evidence="1 2">JC52</strain>
    </source>
</reference>
<dbReference type="InterPro" id="IPR016195">
    <property type="entry name" value="Pol/histidinol_Pase-like"/>
</dbReference>
<protein>
    <recommendedName>
        <fullName evidence="3">DUF3604 domain-containing protein</fullName>
    </recommendedName>
</protein>
<gene>
    <name evidence="1" type="ORF">FPZ49_05810</name>
</gene>
<proteinExistence type="predicted"/>
<dbReference type="EMBL" id="VNJI01000005">
    <property type="protein sequence ID" value="TVY10989.1"/>
    <property type="molecule type" value="Genomic_DNA"/>
</dbReference>
<evidence type="ECO:0000313" key="2">
    <source>
        <dbReference type="Proteomes" id="UP000317036"/>
    </source>
</evidence>
<dbReference type="OrthoDB" id="543560at2"/>
<keyword evidence="2" id="KW-1185">Reference proteome</keyword>
<sequence>MALRITKDAHAHCSMHRQFAYELVWLPEKNYIPGTEVELRAGNFRQHYEWKMHRIDMERSEVLFSPHISKAGPDVFQNRKQRIVLRARLLQMVPKGEPVAIQLLATPSLFAGMDLDLFVWIREPNSAWADKSAEAGGPLLKEAGEGCRLTVQAGPVERFSVYSHPVPGVDGKVRTCMVPEDRYGNPSSFAQAVTVSWTWMSETAFALMTSSRILLLDAPKKLEKVTVNIRMDDLSLDENIANGVVDGDNLVVIGNPVLAQAKQGLLPAFGDIHWHTEEAGGADGGRPMTEALTSARDALNMNFAAPSDHSPELSEWERTVRAIDAFNADDSFAVFYGWENSTNRGHENYYFTMADHAAVCGGSAGFKPGDLETSTNQLDALDDGFKSFLAVPHHTNSVATLKKDGVPAWYQYNWMEPRDYRRLVEIVQNRGNQEKNDYTDAWRGLVHNQSASVQDALRTGHRLGFTGGTDNHVGWPGRVIYQERKSVILTGVWTERVERDSLFQTLWNRHTWAVCDTRAIVWFELNGVLMGGVLRIAAGEELTAAIEIEAETPLQSIEIISEGQTVWASSSSSPHVELQVPLGTFRRSTHFYLRALQRDGGFMYASPIFVEEGSFAHDGSVSP</sequence>
<evidence type="ECO:0008006" key="3">
    <source>
        <dbReference type="Google" id="ProtNLM"/>
    </source>
</evidence>
<dbReference type="Gene3D" id="3.20.20.140">
    <property type="entry name" value="Metal-dependent hydrolases"/>
    <property type="match status" value="1"/>
</dbReference>
<dbReference type="Proteomes" id="UP000317036">
    <property type="component" value="Unassembled WGS sequence"/>
</dbReference>
<dbReference type="RefSeq" id="WP_144844446.1">
    <property type="nucleotide sequence ID" value="NZ_VNJI01000005.1"/>
</dbReference>
<organism evidence="1 2">
    <name type="scientific">Paenibacillus cremeus</name>
    <dbReference type="NCBI Taxonomy" id="2163881"/>
    <lineage>
        <taxon>Bacteria</taxon>
        <taxon>Bacillati</taxon>
        <taxon>Bacillota</taxon>
        <taxon>Bacilli</taxon>
        <taxon>Bacillales</taxon>
        <taxon>Paenibacillaceae</taxon>
        <taxon>Paenibacillus</taxon>
    </lineage>
</organism>